<accession>A0A6C0AML7</accession>
<sequence length="180" mass="21389">MFHRITNLDLLNKILELENKIDIISLKGSENNIVCCDCKVNELIIYKEIKDYFEDKFRDILENIKQIEKDKLNNVLETYKNEILTNFETIISKLEVIKNNNNNNDKLYQSITDIHNLLTDNNITENYDKISNQLNTIVNKIDLLYYENEIIKHQLLLEEEIRKCEQEIDILSNIINKVIL</sequence>
<dbReference type="AlphaFoldDB" id="A0A6C0AML7"/>
<dbReference type="EMBL" id="MN740717">
    <property type="protein sequence ID" value="QHS80743.1"/>
    <property type="molecule type" value="Genomic_DNA"/>
</dbReference>
<name>A0A6C0AML7_9ZZZZ</name>
<proteinExistence type="predicted"/>
<reference evidence="1" key="1">
    <citation type="journal article" date="2020" name="Nature">
        <title>Giant virus diversity and host interactions through global metagenomics.</title>
        <authorList>
            <person name="Schulz F."/>
            <person name="Roux S."/>
            <person name="Paez-Espino D."/>
            <person name="Jungbluth S."/>
            <person name="Walsh D.A."/>
            <person name="Denef V.J."/>
            <person name="McMahon K.D."/>
            <person name="Konstantinidis K.T."/>
            <person name="Eloe-Fadrosh E.A."/>
            <person name="Kyrpides N.C."/>
            <person name="Woyke T."/>
        </authorList>
    </citation>
    <scope>NUCLEOTIDE SEQUENCE</scope>
    <source>
        <strain evidence="1">GVMAG-S-1091796-13</strain>
    </source>
</reference>
<protein>
    <submittedName>
        <fullName evidence="1">Uncharacterized protein</fullName>
    </submittedName>
</protein>
<organism evidence="1">
    <name type="scientific">viral metagenome</name>
    <dbReference type="NCBI Taxonomy" id="1070528"/>
    <lineage>
        <taxon>unclassified sequences</taxon>
        <taxon>metagenomes</taxon>
        <taxon>organismal metagenomes</taxon>
    </lineage>
</organism>
<evidence type="ECO:0000313" key="1">
    <source>
        <dbReference type="EMBL" id="QHS80743.1"/>
    </source>
</evidence>